<dbReference type="STRING" id="1312852.EG19_09905"/>
<dbReference type="SUPFAM" id="SSF52540">
    <property type="entry name" value="P-loop containing nucleoside triphosphate hydrolases"/>
    <property type="match status" value="1"/>
</dbReference>
<dbReference type="Pfam" id="PF00158">
    <property type="entry name" value="Sigma54_activat"/>
    <property type="match status" value="1"/>
</dbReference>
<dbReference type="FunFam" id="3.40.50.300:FF:000006">
    <property type="entry name" value="DNA-binding transcriptional regulator NtrC"/>
    <property type="match status" value="1"/>
</dbReference>
<dbReference type="PANTHER" id="PTHR32071">
    <property type="entry name" value="TRANSCRIPTIONAL REGULATORY PROTEIN"/>
    <property type="match status" value="1"/>
</dbReference>
<gene>
    <name evidence="7" type="ORF">EG19_09905</name>
</gene>
<dbReference type="InterPro" id="IPR003593">
    <property type="entry name" value="AAA+_ATPase"/>
</dbReference>
<evidence type="ECO:0000256" key="1">
    <source>
        <dbReference type="ARBA" id="ARBA00022741"/>
    </source>
</evidence>
<evidence type="ECO:0000256" key="5">
    <source>
        <dbReference type="ARBA" id="ARBA00023163"/>
    </source>
</evidence>
<evidence type="ECO:0000259" key="6">
    <source>
        <dbReference type="PROSITE" id="PS50045"/>
    </source>
</evidence>
<dbReference type="Gene3D" id="1.10.10.60">
    <property type="entry name" value="Homeodomain-like"/>
    <property type="match status" value="1"/>
</dbReference>
<evidence type="ECO:0000256" key="2">
    <source>
        <dbReference type="ARBA" id="ARBA00022840"/>
    </source>
</evidence>
<dbReference type="SMART" id="SM00382">
    <property type="entry name" value="AAA"/>
    <property type="match status" value="1"/>
</dbReference>
<evidence type="ECO:0000313" key="8">
    <source>
        <dbReference type="Proteomes" id="UP000027284"/>
    </source>
</evidence>
<dbReference type="InterPro" id="IPR058031">
    <property type="entry name" value="AAA_lid_NorR"/>
</dbReference>
<evidence type="ECO:0000256" key="3">
    <source>
        <dbReference type="ARBA" id="ARBA00023015"/>
    </source>
</evidence>
<dbReference type="Gene3D" id="3.40.50.300">
    <property type="entry name" value="P-loop containing nucleotide triphosphate hydrolases"/>
    <property type="match status" value="1"/>
</dbReference>
<dbReference type="GO" id="GO:0043565">
    <property type="term" value="F:sequence-specific DNA binding"/>
    <property type="evidence" value="ECO:0007669"/>
    <property type="project" value="InterPro"/>
</dbReference>
<dbReference type="Proteomes" id="UP000027284">
    <property type="component" value="Unassembled WGS sequence"/>
</dbReference>
<dbReference type="PROSITE" id="PS50045">
    <property type="entry name" value="SIGMA54_INTERACT_4"/>
    <property type="match status" value="1"/>
</dbReference>
<dbReference type="GO" id="GO:0005524">
    <property type="term" value="F:ATP binding"/>
    <property type="evidence" value="ECO:0007669"/>
    <property type="project" value="UniProtKB-KW"/>
</dbReference>
<dbReference type="Pfam" id="PF25601">
    <property type="entry name" value="AAA_lid_14"/>
    <property type="match status" value="1"/>
</dbReference>
<dbReference type="Gene3D" id="1.10.8.60">
    <property type="match status" value="1"/>
</dbReference>
<dbReference type="InterPro" id="IPR011990">
    <property type="entry name" value="TPR-like_helical_dom_sf"/>
</dbReference>
<dbReference type="RefSeq" id="WP_053334766.1">
    <property type="nucleotide sequence ID" value="NZ_JMFG01000005.1"/>
</dbReference>
<reference evidence="7 8" key="1">
    <citation type="submission" date="2014-04" db="EMBL/GenBank/DDBJ databases">
        <title>The Genome Sequence of Thermoanaerobaculum aquaticum MP-01, The First Cultivated Group 23 Acidobacterium.</title>
        <authorList>
            <person name="Stamps B.W."/>
            <person name="Losey N.A."/>
            <person name="Lawson P.A."/>
            <person name="Stevenson B.S."/>
        </authorList>
    </citation>
    <scope>NUCLEOTIDE SEQUENCE [LARGE SCALE GENOMIC DNA]</scope>
    <source>
        <strain evidence="7 8">MP-01</strain>
    </source>
</reference>
<feature type="domain" description="Sigma-54 factor interaction" evidence="6">
    <location>
        <begin position="943"/>
        <end position="1171"/>
    </location>
</feature>
<keyword evidence="3" id="KW-0805">Transcription regulation</keyword>
<dbReference type="InterPro" id="IPR002197">
    <property type="entry name" value="HTH_Fis"/>
</dbReference>
<dbReference type="AlphaFoldDB" id="A0A062XV29"/>
<dbReference type="InterPro" id="IPR002078">
    <property type="entry name" value="Sigma_54_int"/>
</dbReference>
<comment type="caution">
    <text evidence="7">The sequence shown here is derived from an EMBL/GenBank/DDBJ whole genome shotgun (WGS) entry which is preliminary data.</text>
</comment>
<dbReference type="Pfam" id="PF02954">
    <property type="entry name" value="HTH_8"/>
    <property type="match status" value="1"/>
</dbReference>
<keyword evidence="2" id="KW-0067">ATP-binding</keyword>
<sequence length="1256" mass="137641">MVRKALHPLALWDAPFLPAPTENALPLSAGTKLPFPLRKKLAAQLAAGVAFVLEQGFYPDKALLRSSRFVRSKGGVWWQLSAFPRWTLDDPRLSRALALGRRGERLPWLLLFPFLAQLLPELRGFWGEQAESEDPWAFPKVFLQELVGKDRAGKSLDHPLGWGRFLWARRFVLPEEGGLFFLDDPYLAERLSRFAGVTAGSFTEEDLAPRQAQALMADHGGVVITTTALPGVAALPLAEKEPWWCLLPVGEEERAAGFLAGASSGDSITVGLSLTHAVASAWGLGEDRRGEGRRWLSYPAEKLASVLERSGLGLSAEEAAVVAGGREALEELRRLQLVVHRFGRWFASQSQGVNPGELERWRQHFPEGPLRWALEAARGGSAAQLVAWCEEVLNQAKGELILGLAPLAAVVPELRVPLVEAALTSGWLSYAEPWLDSCPAPYGPLFQVWWALACGDKNTLFKAQRAFSSLTEGKLPPRLSARALLLAAWLAEQQGDHQRARELGRTVLALPDLQSELLAEAAYLVGEGSLERLAHSPRLGALGRQRLYHLLGIQAMHRGDTPAAERNFRQALQGASGRNPLRFGELLADAGAVAMLLDKPVQAEKFYAAAEFWLSLAGSRRASRLVSFNRAVLANDRLQWEKAQKLLAAAFDESHATPVDRAFFLVEWARSFLAQGHFEKASEIAAQLEALVAGLPENHNVQQGLAVIKAHLALALGDLSEAWEASQRAEVSERRLLLALWESRQGLLPADELPNRWGLALAARLLALAKSSLSQAQAEAKKALAAERPENALGLARALLLSPAWGVELPALLKELLPRLKAQLRAFGLERWVFLLEKQWGRDWPEILQLVARLGERGAESWKAPEWQTLVPMLGLSGLKVIGQGQELLRIGSTRDGKSEHFGPFEVKLSGAVDDEVLAVLRLTLQRAPLPALPPSSADPLGLTGASPQIVSLREDIARYAPLPITVLILGEPGTGKERVARALHRLSGRSGEFVPVNCAGLPESLLEAELFGVVRGAFTGADRDRPGLVEQAEGGTLFLDEIGELPASMQAKLLRVLQEREVRRVGGTRARKVDVRFVAATNRDLKQAVALGQFRRDLFDRLATVTLKVPPLRERPQDIPALVGELVAHYASQFGLGPVTLAPDFMARLQAYPWPGNVRELEAVVVQALLRCPRGAALAAEHLPRELWAAPAGRDEQAIPPLEEAERAFYREYFQHLLRHTGGNRTRAAKIAGLSRQALLYRLRQVGLAESRGED</sequence>
<keyword evidence="5" id="KW-0804">Transcription</keyword>
<keyword evidence="4" id="KW-0238">DNA-binding</keyword>
<dbReference type="PROSITE" id="PS00676">
    <property type="entry name" value="SIGMA54_INTERACT_2"/>
    <property type="match status" value="1"/>
</dbReference>
<dbReference type="OrthoDB" id="9803970at2"/>
<dbReference type="InterPro" id="IPR025944">
    <property type="entry name" value="Sigma_54_int_dom_CS"/>
</dbReference>
<protein>
    <recommendedName>
        <fullName evidence="6">Sigma-54 factor interaction domain-containing protein</fullName>
    </recommendedName>
</protein>
<name>A0A062XV29_9BACT</name>
<keyword evidence="1" id="KW-0547">Nucleotide-binding</keyword>
<dbReference type="PRINTS" id="PR01590">
    <property type="entry name" value="HTHFIS"/>
</dbReference>
<evidence type="ECO:0000313" key="7">
    <source>
        <dbReference type="EMBL" id="KDA54728.1"/>
    </source>
</evidence>
<dbReference type="GO" id="GO:0006355">
    <property type="term" value="P:regulation of DNA-templated transcription"/>
    <property type="evidence" value="ECO:0007669"/>
    <property type="project" value="InterPro"/>
</dbReference>
<dbReference type="InterPro" id="IPR025943">
    <property type="entry name" value="Sigma_54_int_dom_ATP-bd_2"/>
</dbReference>
<organism evidence="7 8">
    <name type="scientific">Thermoanaerobaculum aquaticum</name>
    <dbReference type="NCBI Taxonomy" id="1312852"/>
    <lineage>
        <taxon>Bacteria</taxon>
        <taxon>Pseudomonadati</taxon>
        <taxon>Acidobacteriota</taxon>
        <taxon>Thermoanaerobaculia</taxon>
        <taxon>Thermoanaerobaculales</taxon>
        <taxon>Thermoanaerobaculaceae</taxon>
        <taxon>Thermoanaerobaculum</taxon>
    </lineage>
</organism>
<proteinExistence type="predicted"/>
<dbReference type="SUPFAM" id="SSF48452">
    <property type="entry name" value="TPR-like"/>
    <property type="match status" value="1"/>
</dbReference>
<keyword evidence="8" id="KW-1185">Reference proteome</keyword>
<dbReference type="CDD" id="cd00009">
    <property type="entry name" value="AAA"/>
    <property type="match status" value="1"/>
</dbReference>
<dbReference type="PROSITE" id="PS00688">
    <property type="entry name" value="SIGMA54_INTERACT_3"/>
    <property type="match status" value="1"/>
</dbReference>
<evidence type="ECO:0000256" key="4">
    <source>
        <dbReference type="ARBA" id="ARBA00023125"/>
    </source>
</evidence>
<dbReference type="PANTHER" id="PTHR32071:SF113">
    <property type="entry name" value="ALGINATE BIOSYNTHESIS TRANSCRIPTIONAL REGULATORY PROTEIN ALGB"/>
    <property type="match status" value="1"/>
</dbReference>
<dbReference type="EMBL" id="JMFG01000005">
    <property type="protein sequence ID" value="KDA54728.1"/>
    <property type="molecule type" value="Genomic_DNA"/>
</dbReference>
<accession>A0A062XV29</accession>
<dbReference type="SUPFAM" id="SSF46689">
    <property type="entry name" value="Homeodomain-like"/>
    <property type="match status" value="1"/>
</dbReference>
<dbReference type="InterPro" id="IPR009057">
    <property type="entry name" value="Homeodomain-like_sf"/>
</dbReference>
<dbReference type="InterPro" id="IPR027417">
    <property type="entry name" value="P-loop_NTPase"/>
</dbReference>